<gene>
    <name evidence="4" type="primary">kynU</name>
    <name evidence="7" type="ORF">SAMN04488053_103128</name>
</gene>
<dbReference type="InterPro" id="IPR015424">
    <property type="entry name" value="PyrdxlP-dep_Trfase"/>
</dbReference>
<accession>A0A1H0DXU3</accession>
<dbReference type="GO" id="GO:0005737">
    <property type="term" value="C:cytoplasm"/>
    <property type="evidence" value="ECO:0007669"/>
    <property type="project" value="UniProtKB-UniRule"/>
</dbReference>
<dbReference type="PANTHER" id="PTHR14084">
    <property type="entry name" value="KYNURENINASE"/>
    <property type="match status" value="1"/>
</dbReference>
<protein>
    <recommendedName>
        <fullName evidence="4 5">Kynureninase</fullName>
        <ecNumber evidence="4 5">3.7.1.3</ecNumber>
    </recommendedName>
    <alternativeName>
        <fullName evidence="4">L-kynurenine hydrolase</fullName>
    </alternativeName>
</protein>
<evidence type="ECO:0000256" key="6">
    <source>
        <dbReference type="PIRNR" id="PIRNR038800"/>
    </source>
</evidence>
<dbReference type="PANTHER" id="PTHR14084:SF0">
    <property type="entry name" value="KYNURENINASE"/>
    <property type="match status" value="1"/>
</dbReference>
<keyword evidence="8" id="KW-1185">Reference proteome</keyword>
<dbReference type="NCBIfam" id="TIGR01814">
    <property type="entry name" value="kynureninase"/>
    <property type="match status" value="1"/>
</dbReference>
<comment type="subunit">
    <text evidence="4 6">Homodimer.</text>
</comment>
<dbReference type="InterPro" id="IPR015422">
    <property type="entry name" value="PyrdxlP-dep_Trfase_small"/>
</dbReference>
<keyword evidence="3 4" id="KW-0663">Pyridoxal phosphate</keyword>
<dbReference type="GO" id="GO:0019441">
    <property type="term" value="P:L-tryptophan catabolic process to kynurenine"/>
    <property type="evidence" value="ECO:0007669"/>
    <property type="project" value="TreeGrafter"/>
</dbReference>
<comment type="catalytic activity">
    <reaction evidence="4 6">
        <text>L-kynurenine + H2O = anthranilate + L-alanine + H(+)</text>
        <dbReference type="Rhea" id="RHEA:16813"/>
        <dbReference type="ChEBI" id="CHEBI:15377"/>
        <dbReference type="ChEBI" id="CHEBI:15378"/>
        <dbReference type="ChEBI" id="CHEBI:16567"/>
        <dbReference type="ChEBI" id="CHEBI:57959"/>
        <dbReference type="ChEBI" id="CHEBI:57972"/>
        <dbReference type="EC" id="3.7.1.3"/>
    </reaction>
</comment>
<dbReference type="AlphaFoldDB" id="A0A1H0DXU3"/>
<dbReference type="Gene3D" id="3.90.1150.10">
    <property type="entry name" value="Aspartate Aminotransferase, domain 1"/>
    <property type="match status" value="1"/>
</dbReference>
<dbReference type="Gene3D" id="3.40.640.10">
    <property type="entry name" value="Type I PLP-dependent aspartate aminotransferase-like (Major domain)"/>
    <property type="match status" value="1"/>
</dbReference>
<dbReference type="InterPro" id="IPR010111">
    <property type="entry name" value="Kynureninase"/>
</dbReference>
<feature type="modified residue" description="N6-(pyridoxal phosphate)lysine" evidence="4">
    <location>
        <position position="235"/>
    </location>
</feature>
<reference evidence="8" key="1">
    <citation type="submission" date="2016-10" db="EMBL/GenBank/DDBJ databases">
        <authorList>
            <person name="Varghese N."/>
            <person name="Submissions S."/>
        </authorList>
    </citation>
    <scope>NUCLEOTIDE SEQUENCE [LARGE SCALE GENOMIC DNA]</scope>
    <source>
        <strain evidence="8">CGMCC 1.10369</strain>
    </source>
</reference>
<dbReference type="HAMAP" id="MF_01970">
    <property type="entry name" value="Kynureninase"/>
    <property type="match status" value="1"/>
</dbReference>
<evidence type="ECO:0000256" key="2">
    <source>
        <dbReference type="ARBA" id="ARBA00022801"/>
    </source>
</evidence>
<organism evidence="7 8">
    <name type="scientific">Alkalicoccus daliensis</name>
    <dbReference type="NCBI Taxonomy" id="745820"/>
    <lineage>
        <taxon>Bacteria</taxon>
        <taxon>Bacillati</taxon>
        <taxon>Bacillota</taxon>
        <taxon>Bacilli</taxon>
        <taxon>Bacillales</taxon>
        <taxon>Bacillaceae</taxon>
        <taxon>Alkalicoccus</taxon>
    </lineage>
</organism>
<keyword evidence="2 4" id="KW-0378">Hydrolase</keyword>
<name>A0A1H0DXU3_9BACI</name>
<dbReference type="GO" id="GO:0097053">
    <property type="term" value="P:L-kynurenine catabolic process"/>
    <property type="evidence" value="ECO:0007669"/>
    <property type="project" value="UniProtKB-UniRule"/>
</dbReference>
<feature type="binding site" evidence="4">
    <location>
        <position position="234"/>
    </location>
    <ligand>
        <name>pyridoxal 5'-phosphate</name>
        <dbReference type="ChEBI" id="CHEBI:597326"/>
    </ligand>
</feature>
<feature type="binding site" evidence="4">
    <location>
        <position position="102"/>
    </location>
    <ligand>
        <name>pyridoxal 5'-phosphate</name>
        <dbReference type="ChEBI" id="CHEBI:597326"/>
    </ligand>
</feature>
<dbReference type="OrthoDB" id="9812626at2"/>
<dbReference type="STRING" id="745820.SAMN04488053_103128"/>
<dbReference type="Proteomes" id="UP000198778">
    <property type="component" value="Unassembled WGS sequence"/>
</dbReference>
<dbReference type="PIRSF" id="PIRSF038800">
    <property type="entry name" value="KYNU"/>
    <property type="match status" value="1"/>
</dbReference>
<evidence type="ECO:0000256" key="1">
    <source>
        <dbReference type="ARBA" id="ARBA00022642"/>
    </source>
</evidence>
<dbReference type="SUPFAM" id="SSF53383">
    <property type="entry name" value="PLP-dependent transferases"/>
    <property type="match status" value="1"/>
</dbReference>
<comment type="cofactor">
    <cofactor evidence="4 6">
        <name>pyridoxal 5'-phosphate</name>
        <dbReference type="ChEBI" id="CHEBI:597326"/>
    </cofactor>
</comment>
<comment type="pathway">
    <text evidence="4 6">Amino-acid degradation; L-kynurenine degradation; L-alanine and anthranilate from L-kynurenine: step 1/1.</text>
</comment>
<comment type="pathway">
    <text evidence="4 6">Cofactor biosynthesis; NAD(+) biosynthesis; quinolinate from L-kynurenine: step 2/3.</text>
</comment>
<dbReference type="GO" id="GO:0043420">
    <property type="term" value="P:anthranilate metabolic process"/>
    <property type="evidence" value="ECO:0007669"/>
    <property type="project" value="TreeGrafter"/>
</dbReference>
<dbReference type="EC" id="3.7.1.3" evidence="4 5"/>
<comment type="similarity">
    <text evidence="4 6">Belongs to the kynureninase family.</text>
</comment>
<feature type="binding site" evidence="4">
    <location>
        <begin position="129"/>
        <end position="132"/>
    </location>
    <ligand>
        <name>pyridoxal 5'-phosphate</name>
        <dbReference type="ChEBI" id="CHEBI:597326"/>
    </ligand>
</feature>
<comment type="function">
    <text evidence="4 6">Catalyzes the cleavage of L-kynurenine (L-Kyn) and L-3-hydroxykynurenine (L-3OHKyn) into anthranilic acid (AA) and 3-hydroxyanthranilic acid (3-OHAA), respectively.</text>
</comment>
<feature type="binding site" evidence="4">
    <location>
        <position position="212"/>
    </location>
    <ligand>
        <name>pyridoxal 5'-phosphate</name>
        <dbReference type="ChEBI" id="CHEBI:597326"/>
    </ligand>
</feature>
<dbReference type="UniPathway" id="UPA00253">
    <property type="reaction ID" value="UER00329"/>
</dbReference>
<evidence type="ECO:0000256" key="4">
    <source>
        <dbReference type="HAMAP-Rule" id="MF_01970"/>
    </source>
</evidence>
<evidence type="ECO:0000313" key="7">
    <source>
        <dbReference type="EMBL" id="SDN74980.1"/>
    </source>
</evidence>
<feature type="binding site" evidence="4">
    <location>
        <position position="263"/>
    </location>
    <ligand>
        <name>pyridoxal 5'-phosphate</name>
        <dbReference type="ChEBI" id="CHEBI:597326"/>
    </ligand>
</feature>
<dbReference type="UniPathway" id="UPA00334">
    <property type="reaction ID" value="UER00455"/>
</dbReference>
<dbReference type="EMBL" id="FNIL01000003">
    <property type="protein sequence ID" value="SDN74980.1"/>
    <property type="molecule type" value="Genomic_DNA"/>
</dbReference>
<feature type="binding site" evidence="4">
    <location>
        <position position="209"/>
    </location>
    <ligand>
        <name>pyridoxal 5'-phosphate</name>
        <dbReference type="ChEBI" id="CHEBI:597326"/>
    </ligand>
</feature>
<feature type="binding site" evidence="4">
    <location>
        <position position="291"/>
    </location>
    <ligand>
        <name>pyridoxal 5'-phosphate</name>
        <dbReference type="ChEBI" id="CHEBI:597326"/>
    </ligand>
</feature>
<dbReference type="RefSeq" id="WP_090842062.1">
    <property type="nucleotide sequence ID" value="NZ_FNIL01000003.1"/>
</dbReference>
<keyword evidence="1 4" id="KW-0662">Pyridine nucleotide biosynthesis</keyword>
<evidence type="ECO:0000313" key="8">
    <source>
        <dbReference type="Proteomes" id="UP000198778"/>
    </source>
</evidence>
<dbReference type="GO" id="GO:0009435">
    <property type="term" value="P:NAD+ biosynthetic process"/>
    <property type="evidence" value="ECO:0007669"/>
    <property type="project" value="UniProtKB-UniRule"/>
</dbReference>
<feature type="binding site" evidence="4">
    <location>
        <position position="101"/>
    </location>
    <ligand>
        <name>pyridoxal 5'-phosphate</name>
        <dbReference type="ChEBI" id="CHEBI:597326"/>
    </ligand>
</feature>
<dbReference type="Pfam" id="PF22580">
    <property type="entry name" value="KYNU_C"/>
    <property type="match status" value="1"/>
</dbReference>
<comment type="caution">
    <text evidence="4">Lacks conserved residue(s) required for the propagation of feature annotation.</text>
</comment>
<evidence type="ECO:0000256" key="5">
    <source>
        <dbReference type="NCBIfam" id="TIGR01814"/>
    </source>
</evidence>
<dbReference type="GO" id="GO:0019805">
    <property type="term" value="P:quinolinate biosynthetic process"/>
    <property type="evidence" value="ECO:0007669"/>
    <property type="project" value="UniProtKB-UniRule"/>
</dbReference>
<dbReference type="GO" id="GO:0030429">
    <property type="term" value="F:kynureninase activity"/>
    <property type="evidence" value="ECO:0007669"/>
    <property type="project" value="UniProtKB-UniRule"/>
</dbReference>
<evidence type="ECO:0000256" key="3">
    <source>
        <dbReference type="ARBA" id="ARBA00022898"/>
    </source>
</evidence>
<dbReference type="GO" id="GO:0030170">
    <property type="term" value="F:pyridoxal phosphate binding"/>
    <property type="evidence" value="ECO:0007669"/>
    <property type="project" value="UniProtKB-UniRule"/>
</dbReference>
<sequence length="423" mass="46879">MMEIWQKRAEELEENDPLAHYKAEFYFPENTNVYLDGNSLGLLSKRAEQAVYKQLDSWKKHGIDGWTQGENPWFYFSEQLSAKAAALVGAHAHEVSITGSITANLHQLLTTFYKPVQGRKNIVMEELAFPTDRYAVHSQLMHHGLNENHLSLISSNDGYTVDMDDILAAIDEQTALVLLPSVLYRSGQRLDWKVITDHAHQQGAVIGWDLAHSFGVMPHDLHDAGVDFAVWCTYKYANSGPGGTGGLFVHEKHHGTIPALAGWFGSDKEKQFDMSGEFSPAADASAFQMGTPNILSMTPLKGALEMIEEAGIDRIRSRSLKLTSFLRLGIEEAAADESALNIVTPSDGYGGHIAVSHPEAAKICRALKAKGIVPDFRAPDIIRLAPSPLYTSFHDIYETLAVIKELLETREFTKYKNTRGIIA</sequence>
<proteinExistence type="inferred from homology"/>
<dbReference type="InterPro" id="IPR015421">
    <property type="entry name" value="PyrdxlP-dep_Trfase_major"/>
</dbReference>
<comment type="catalytic activity">
    <reaction evidence="6">
        <text>3-hydroxy-L-kynurenine + H2O = 3-hydroxyanthranilate + L-alanine + H(+)</text>
        <dbReference type="Rhea" id="RHEA:25143"/>
        <dbReference type="ChEBI" id="CHEBI:15377"/>
        <dbReference type="ChEBI" id="CHEBI:15378"/>
        <dbReference type="ChEBI" id="CHEBI:36559"/>
        <dbReference type="ChEBI" id="CHEBI:57972"/>
        <dbReference type="ChEBI" id="CHEBI:58125"/>
        <dbReference type="EC" id="3.7.1.3"/>
    </reaction>
</comment>